<gene>
    <name evidence="2" type="ORF">NEJAP_1426</name>
</gene>
<proteinExistence type="predicted"/>
<dbReference type="AlphaFoldDB" id="A0A7R6PGV4"/>
<dbReference type="KEGG" id="njp:NEJAP_1426"/>
<evidence type="ECO:0000313" key="3">
    <source>
        <dbReference type="Proteomes" id="UP000595332"/>
    </source>
</evidence>
<evidence type="ECO:0000313" key="2">
    <source>
        <dbReference type="EMBL" id="BBB29378.1"/>
    </source>
</evidence>
<feature type="region of interest" description="Disordered" evidence="1">
    <location>
        <begin position="713"/>
        <end position="732"/>
    </location>
</feature>
<dbReference type="Proteomes" id="UP000595332">
    <property type="component" value="Chromosome"/>
</dbReference>
<dbReference type="EMBL" id="AP014546">
    <property type="protein sequence ID" value="BBB29378.1"/>
    <property type="molecule type" value="Genomic_DNA"/>
</dbReference>
<reference evidence="2 3" key="1">
    <citation type="journal article" date="2008" name="Int. J. Syst. Evol. Microbiol.">
        <title>Neptunomonas japonica sp. nov., an Osedax japonicus symbiont-like bacterium isolated from sediment adjacent to sperm whale carcasses off Kagoshima, Japan.</title>
        <authorList>
            <person name="Miyazaki M."/>
            <person name="Nogi Y."/>
            <person name="Fujiwara Y."/>
            <person name="Kawato M."/>
            <person name="Kubokawa K."/>
            <person name="Horikoshi K."/>
        </authorList>
    </citation>
    <scope>NUCLEOTIDE SEQUENCE [LARGE SCALE GENOMIC DNA]</scope>
    <source>
        <strain evidence="2 3">JAMM 1380</strain>
    </source>
</reference>
<keyword evidence="3" id="KW-1185">Reference proteome</keyword>
<organism evidence="2 3">
    <name type="scientific">Neptunomonas japonica JAMM 1380</name>
    <dbReference type="NCBI Taxonomy" id="1441457"/>
    <lineage>
        <taxon>Bacteria</taxon>
        <taxon>Pseudomonadati</taxon>
        <taxon>Pseudomonadota</taxon>
        <taxon>Gammaproteobacteria</taxon>
        <taxon>Oceanospirillales</taxon>
        <taxon>Oceanospirillaceae</taxon>
        <taxon>Neptunomonas</taxon>
    </lineage>
</organism>
<dbReference type="RefSeq" id="WP_201349995.1">
    <property type="nucleotide sequence ID" value="NZ_AP014546.1"/>
</dbReference>
<accession>A0A7R6PGV4</accession>
<name>A0A7R6PGV4_9GAMM</name>
<feature type="region of interest" description="Disordered" evidence="1">
    <location>
        <begin position="413"/>
        <end position="437"/>
    </location>
</feature>
<evidence type="ECO:0000256" key="1">
    <source>
        <dbReference type="SAM" id="MobiDB-lite"/>
    </source>
</evidence>
<protein>
    <submittedName>
        <fullName evidence="2">Phage tail tape measure protein</fullName>
    </submittedName>
</protein>
<sequence length="732" mass="79697">MSDIAKLTVALYANSAQFVSELQKSQRKSNEWKREVSAAYNTVKTAGAVAAAATVASLTLIYKQQSKLIDQTAKFADRIGISTESLSQFRYAAELTGVGQKSLDNSLQAMVRRLAEAEQGTGEAAKSLRQLGLDAEELGRLTPDEQLYVLADAFKGVESQSERVRIAFNLFGREGVSMVNMLAGGADGLRAMAKEADDLGLSLSRVDAAKVEIANDAFLRATKASTAFEQQITTQLAPVIAGLSDEFVRMAKEHGGMSKVVTDGIYSTAKGVSYVGDAYRGWAFILKSVEVAWLQLKLVGMEAMNAMVRAAYDFGTYIVQYMVWPTLKALDAMGLVNDSAKEMADSLRELTTISGPPIFNLEDTYQTRSELKRSVDEFRALLSEPLPSDNIENWYQENKARVEALAQDMASSVNRNSATAGALPPKGKPAKEGPTEQEKALERHRLEMDSIRQGFLEKDQLEYEQWQERQSKLADWFLAEYEASKSNKAQMAALEDQYLTLSQNNHKKYQDNINKIESARMQTRYKAASSMFGSMADLAKTFGGEQTGAYKALFAVSKAFSIAESIMAIQTGVAKAAALGWPAGIPAMASVLSATSGIISTIQGTGMPTYHTGGMAGYGSDNFSDSLKRNEVPAILERDEEILPTYDPRHRKNLKKGRGAGGGGFQWTGSIIINNNGEPVRAEASMDDEGNLQMWLERADEYIAQGFIEGTGQTSQANDAVNGSGRANTAIR</sequence>